<dbReference type="Proteomes" id="UP000054805">
    <property type="component" value="Unassembled WGS sequence"/>
</dbReference>
<accession>A0A0V1J3Z9</accession>
<comment type="caution">
    <text evidence="1">The sequence shown here is derived from an EMBL/GenBank/DDBJ whole genome shotgun (WGS) entry which is preliminary data.</text>
</comment>
<name>A0A0V1J3Z9_TRIPS</name>
<proteinExistence type="predicted"/>
<protein>
    <submittedName>
        <fullName evidence="1">Uncharacterized protein</fullName>
    </submittedName>
</protein>
<evidence type="ECO:0000313" key="2">
    <source>
        <dbReference type="Proteomes" id="UP000054805"/>
    </source>
</evidence>
<dbReference type="EMBL" id="JYDS01000042">
    <property type="protein sequence ID" value="KRZ29732.1"/>
    <property type="molecule type" value="Genomic_DNA"/>
</dbReference>
<evidence type="ECO:0000313" key="1">
    <source>
        <dbReference type="EMBL" id="KRZ29732.1"/>
    </source>
</evidence>
<reference evidence="1 2" key="1">
    <citation type="submission" date="2015-01" db="EMBL/GenBank/DDBJ databases">
        <title>Evolution of Trichinella species and genotypes.</title>
        <authorList>
            <person name="Korhonen P.K."/>
            <person name="Edoardo P."/>
            <person name="Giuseppe L.R."/>
            <person name="Gasser R.B."/>
        </authorList>
    </citation>
    <scope>NUCLEOTIDE SEQUENCE [LARGE SCALE GENOMIC DNA]</scope>
    <source>
        <strain evidence="1">ISS588</strain>
    </source>
</reference>
<gene>
    <name evidence="1" type="ORF">T4B_10562</name>
</gene>
<dbReference type="AlphaFoldDB" id="A0A0V1J3Z9"/>
<organism evidence="1 2">
    <name type="scientific">Trichinella pseudospiralis</name>
    <name type="common">Parasitic roundworm</name>
    <dbReference type="NCBI Taxonomy" id="6337"/>
    <lineage>
        <taxon>Eukaryota</taxon>
        <taxon>Metazoa</taxon>
        <taxon>Ecdysozoa</taxon>
        <taxon>Nematoda</taxon>
        <taxon>Enoplea</taxon>
        <taxon>Dorylaimia</taxon>
        <taxon>Trichinellida</taxon>
        <taxon>Trichinellidae</taxon>
        <taxon>Trichinella</taxon>
    </lineage>
</organism>
<sequence length="86" mass="9755">MSKLVRTSLLVLSKRIESQNRCHRIPTSPLVARKQPCTESPDKRHTGKLRSKGVRTNAIMPQFCKNEPNIKNNAIKNANVPFFANQ</sequence>
<keyword evidence="2" id="KW-1185">Reference proteome</keyword>